<name>A0A2T3J6D2_9GAMM</name>
<evidence type="ECO:0000313" key="5">
    <source>
        <dbReference type="EMBL" id="PSU43033.1"/>
    </source>
</evidence>
<dbReference type="GO" id="GO:0003677">
    <property type="term" value="F:DNA binding"/>
    <property type="evidence" value="ECO:0007669"/>
    <property type="project" value="UniProtKB-KW"/>
</dbReference>
<dbReference type="InterPro" id="IPR036286">
    <property type="entry name" value="LexA/Signal_pep-like_sf"/>
</dbReference>
<organism evidence="5 6">
    <name type="scientific">Photobacterium frigidiphilum</name>
    <dbReference type="NCBI Taxonomy" id="264736"/>
    <lineage>
        <taxon>Bacteria</taxon>
        <taxon>Pseudomonadati</taxon>
        <taxon>Pseudomonadota</taxon>
        <taxon>Gammaproteobacteria</taxon>
        <taxon>Vibrionales</taxon>
        <taxon>Vibrionaceae</taxon>
        <taxon>Photobacterium</taxon>
    </lineage>
</organism>
<evidence type="ECO:0000256" key="2">
    <source>
        <dbReference type="ARBA" id="ARBA00023125"/>
    </source>
</evidence>
<sequence length="207" mass="23345">MKFADRLKSKRKLRGLTQKMIAEAIGVSKVAVSRWELGHSVPTGDTLNSLAKYISCDPEWLLSGRQSECRDVVMVRYCYDIKAAAGNGYMNDSDEQELMPIPKAVIDKQTNKKSVCCIKVSGNSMEPVLSNGSVIALNPHKQIVHDGMMYVIRQGDLLRVKILIETPNEIIIRSYNKDFCDEIYKKNEGSDFEVIGQVFWYSSCINI</sequence>
<keyword evidence="3" id="KW-0804">Transcription</keyword>
<dbReference type="CDD" id="cd00093">
    <property type="entry name" value="HTH_XRE"/>
    <property type="match status" value="1"/>
</dbReference>
<evidence type="ECO:0000313" key="6">
    <source>
        <dbReference type="Proteomes" id="UP000240987"/>
    </source>
</evidence>
<dbReference type="Gene3D" id="1.10.260.40">
    <property type="entry name" value="lambda repressor-like DNA-binding domains"/>
    <property type="match status" value="1"/>
</dbReference>
<proteinExistence type="predicted"/>
<keyword evidence="2" id="KW-0238">DNA-binding</keyword>
<protein>
    <submittedName>
        <fullName evidence="5">Phage repressor protein</fullName>
    </submittedName>
</protein>
<dbReference type="InterPro" id="IPR010982">
    <property type="entry name" value="Lambda_DNA-bd_dom_sf"/>
</dbReference>
<dbReference type="InterPro" id="IPR015927">
    <property type="entry name" value="Peptidase_S24_S26A/B/C"/>
</dbReference>
<dbReference type="Gene3D" id="2.10.109.10">
    <property type="entry name" value="Umud Fragment, subunit A"/>
    <property type="match status" value="1"/>
</dbReference>
<accession>A0A2T3J6D2</accession>
<gene>
    <name evidence="5" type="ORF">C9J12_28400</name>
</gene>
<dbReference type="Pfam" id="PF00717">
    <property type="entry name" value="Peptidase_S24"/>
    <property type="match status" value="1"/>
</dbReference>
<dbReference type="CDD" id="cd06529">
    <property type="entry name" value="S24_LexA-like"/>
    <property type="match status" value="1"/>
</dbReference>
<dbReference type="SMART" id="SM00530">
    <property type="entry name" value="HTH_XRE"/>
    <property type="match status" value="1"/>
</dbReference>
<comment type="caution">
    <text evidence="5">The sequence shown here is derived from an EMBL/GenBank/DDBJ whole genome shotgun (WGS) entry which is preliminary data.</text>
</comment>
<dbReference type="OrthoDB" id="9791537at2"/>
<evidence type="ECO:0000256" key="3">
    <source>
        <dbReference type="ARBA" id="ARBA00023163"/>
    </source>
</evidence>
<dbReference type="PANTHER" id="PTHR40661">
    <property type="match status" value="1"/>
</dbReference>
<feature type="domain" description="HTH cro/C1-type" evidence="4">
    <location>
        <begin position="7"/>
        <end position="61"/>
    </location>
</feature>
<dbReference type="SUPFAM" id="SSF47413">
    <property type="entry name" value="lambda repressor-like DNA-binding domains"/>
    <property type="match status" value="1"/>
</dbReference>
<dbReference type="PROSITE" id="PS50943">
    <property type="entry name" value="HTH_CROC1"/>
    <property type="match status" value="1"/>
</dbReference>
<dbReference type="PANTHER" id="PTHR40661:SF2">
    <property type="entry name" value="HTH-TYPE TRANSCRIPTIONAL REGULATOR PRTR"/>
    <property type="match status" value="1"/>
</dbReference>
<dbReference type="Proteomes" id="UP000240987">
    <property type="component" value="Unassembled WGS sequence"/>
</dbReference>
<dbReference type="InterPro" id="IPR001387">
    <property type="entry name" value="Cro/C1-type_HTH"/>
</dbReference>
<dbReference type="AlphaFoldDB" id="A0A2T3J6D2"/>
<dbReference type="SUPFAM" id="SSF51306">
    <property type="entry name" value="LexA/Signal peptidase"/>
    <property type="match status" value="1"/>
</dbReference>
<dbReference type="Pfam" id="PF01381">
    <property type="entry name" value="HTH_3"/>
    <property type="match status" value="1"/>
</dbReference>
<evidence type="ECO:0000259" key="4">
    <source>
        <dbReference type="PROSITE" id="PS50943"/>
    </source>
</evidence>
<dbReference type="RefSeq" id="WP_107246516.1">
    <property type="nucleotide sequence ID" value="NZ_PYMJ01000060.1"/>
</dbReference>
<dbReference type="EMBL" id="PYMJ01000060">
    <property type="protein sequence ID" value="PSU43033.1"/>
    <property type="molecule type" value="Genomic_DNA"/>
</dbReference>
<keyword evidence="6" id="KW-1185">Reference proteome</keyword>
<keyword evidence="1" id="KW-0805">Transcription regulation</keyword>
<dbReference type="InterPro" id="IPR039418">
    <property type="entry name" value="LexA-like"/>
</dbReference>
<evidence type="ECO:0000256" key="1">
    <source>
        <dbReference type="ARBA" id="ARBA00023015"/>
    </source>
</evidence>
<reference evidence="5 6" key="1">
    <citation type="submission" date="2018-01" db="EMBL/GenBank/DDBJ databases">
        <title>Whole genome sequencing of Histamine producing bacteria.</title>
        <authorList>
            <person name="Butler K."/>
        </authorList>
    </citation>
    <scope>NUCLEOTIDE SEQUENCE [LARGE SCALE GENOMIC DNA]</scope>
    <source>
        <strain evidence="5 6">JCM 12947</strain>
    </source>
</reference>